<comment type="caution">
    <text evidence="1">The sequence shown here is derived from an EMBL/GenBank/DDBJ whole genome shotgun (WGS) entry which is preliminary data.</text>
</comment>
<dbReference type="EMBL" id="WIVU01000068">
    <property type="protein sequence ID" value="MQU08580.1"/>
    <property type="molecule type" value="Genomic_DNA"/>
</dbReference>
<reference evidence="1 2" key="1">
    <citation type="submission" date="2019-10" db="EMBL/GenBank/DDBJ databases">
        <title>Evaluation of single-gene subtyping targets for Pseudomonas.</title>
        <authorList>
            <person name="Reichler S.J."/>
            <person name="Orsi R.H."/>
            <person name="Wiedmann M."/>
            <person name="Martin N.H."/>
            <person name="Murphy S.I."/>
        </authorList>
    </citation>
    <scope>NUCLEOTIDE SEQUENCE [LARGE SCALE GENOMIC DNA]</scope>
    <source>
        <strain evidence="1 2">FSL R10-1637</strain>
    </source>
</reference>
<accession>A0A6L5HZD5</accession>
<evidence type="ECO:0000313" key="1">
    <source>
        <dbReference type="EMBL" id="MQU08580.1"/>
    </source>
</evidence>
<name>A0A6L5HZD5_9PSED</name>
<sequence length="88" mass="9784">MGLNKPTQELRRDLKDIAHLLKWSAVDLMQLAVRLSEAGLKSEALELAKKLEAFNDAEDKLAGYGDEVKAGRIIRNKPAQLRGLVRST</sequence>
<organism evidence="1 2">
    <name type="scientific">Pseudomonas helleri</name>
    <dbReference type="NCBI Taxonomy" id="1608996"/>
    <lineage>
        <taxon>Bacteria</taxon>
        <taxon>Pseudomonadati</taxon>
        <taxon>Pseudomonadota</taxon>
        <taxon>Gammaproteobacteria</taxon>
        <taxon>Pseudomonadales</taxon>
        <taxon>Pseudomonadaceae</taxon>
        <taxon>Pseudomonas</taxon>
    </lineage>
</organism>
<proteinExistence type="predicted"/>
<protein>
    <submittedName>
        <fullName evidence="1">Uncharacterized protein</fullName>
    </submittedName>
</protein>
<dbReference type="RefSeq" id="WP_153375381.1">
    <property type="nucleotide sequence ID" value="NZ_WIVU01000068.1"/>
</dbReference>
<dbReference type="Proteomes" id="UP000478064">
    <property type="component" value="Unassembled WGS sequence"/>
</dbReference>
<gene>
    <name evidence="1" type="ORF">GHO27_23245</name>
</gene>
<evidence type="ECO:0000313" key="2">
    <source>
        <dbReference type="Proteomes" id="UP000478064"/>
    </source>
</evidence>
<dbReference type="AlphaFoldDB" id="A0A6L5HZD5"/>